<dbReference type="Gene3D" id="3.40.640.10">
    <property type="entry name" value="Type I PLP-dependent aspartate aminotransferase-like (Major domain)"/>
    <property type="match status" value="1"/>
</dbReference>
<keyword evidence="7" id="KW-0808">Transferase</keyword>
<dbReference type="GO" id="GO:0019343">
    <property type="term" value="P:cysteine biosynthetic process via cystathionine"/>
    <property type="evidence" value="ECO:0007669"/>
    <property type="project" value="TreeGrafter"/>
</dbReference>
<dbReference type="PIRSF" id="PIRSF001434">
    <property type="entry name" value="CGS"/>
    <property type="match status" value="1"/>
</dbReference>
<dbReference type="InterPro" id="IPR000277">
    <property type="entry name" value="Cys/Met-Metab_PyrdxlP-dep_enz"/>
</dbReference>
<comment type="cofactor">
    <cofactor evidence="1 5">
        <name>pyridoxal 5'-phosphate</name>
        <dbReference type="ChEBI" id="CHEBI:597326"/>
    </cofactor>
</comment>
<evidence type="ECO:0000256" key="3">
    <source>
        <dbReference type="ARBA" id="ARBA00022898"/>
    </source>
</evidence>
<sequence length="404" mass="43029">MTNHDSRHIETLAVHAGRTPDPATGAVMPPIHLATNYERDATGACPRGFEYTREGNPNRQALETSLARLEGGAAAACFASGNAAAAAIFQALTPAQHVVIAQDTYYGTAVLLKDIFAAWALEATFVDATDPEAIAAAMRPQTALVWVETPSNPLLSIVDIARAAAIAHAHGARLVVENTLGTPVLQQPFEFGADLVVHSTTKFLGGHSDVLGGVVVTNVVDEFFQRLRRIQVIGGAVPSPFDCWLLQRSLKTLPCRVRAQSETAIKVARFLATHKRVERVLYPGLPEHPGYLTAKRQMSGFGGVLSFTLKEGAAAAKALPSRTRIFTHATSIGGVESLIEHRASAEGPDTRAPQNLVRLSIGLEHPDDLIADLAQALGEVPQPEPKPVFPGGRLLRTPGMPQSG</sequence>
<evidence type="ECO:0000256" key="4">
    <source>
        <dbReference type="PIRSR" id="PIRSR001434-2"/>
    </source>
</evidence>
<dbReference type="SUPFAM" id="SSF53383">
    <property type="entry name" value="PLP-dependent transferases"/>
    <property type="match status" value="1"/>
</dbReference>
<dbReference type="InterPro" id="IPR015424">
    <property type="entry name" value="PyrdxlP-dep_Trfase"/>
</dbReference>
<dbReference type="PANTHER" id="PTHR11808:SF15">
    <property type="entry name" value="CYSTATHIONINE GAMMA-LYASE"/>
    <property type="match status" value="1"/>
</dbReference>
<gene>
    <name evidence="7" type="ordered locus">Cabther_A0012</name>
</gene>
<dbReference type="InterPro" id="IPR015422">
    <property type="entry name" value="PyrdxlP-dep_Trfase_small"/>
</dbReference>
<dbReference type="InterPro" id="IPR015421">
    <property type="entry name" value="PyrdxlP-dep_Trfase_major"/>
</dbReference>
<evidence type="ECO:0000256" key="5">
    <source>
        <dbReference type="RuleBase" id="RU362118"/>
    </source>
</evidence>
<name>G2LDW1_CHLTF</name>
<keyword evidence="8" id="KW-1185">Reference proteome</keyword>
<dbReference type="CDD" id="cd00614">
    <property type="entry name" value="CGS_like"/>
    <property type="match status" value="1"/>
</dbReference>
<dbReference type="Pfam" id="PF01053">
    <property type="entry name" value="Cys_Met_Meta_PP"/>
    <property type="match status" value="1"/>
</dbReference>
<reference evidence="7 8" key="1">
    <citation type="journal article" date="2012" name="Environ. Microbiol.">
        <title>Complete genome of Candidatus Chloracidobacterium thermophilum, a chlorophyll-based photoheterotroph belonging to the phylum Acidobacteria.</title>
        <authorList>
            <person name="Garcia Costas A.M."/>
            <person name="Liu Z."/>
            <person name="Tomsho L.P."/>
            <person name="Schuster S.C."/>
            <person name="Ward D.M."/>
            <person name="Bryant D.A."/>
        </authorList>
    </citation>
    <scope>NUCLEOTIDE SEQUENCE [LARGE SCALE GENOMIC DNA]</scope>
    <source>
        <strain evidence="7 8">B</strain>
    </source>
</reference>
<dbReference type="FunFam" id="3.40.640.10:FF:000009">
    <property type="entry name" value="Cystathionine gamma-synthase homolog"/>
    <property type="match status" value="1"/>
</dbReference>
<feature type="modified residue" description="N6-(pyridoxal phosphate)lysine" evidence="4">
    <location>
        <position position="202"/>
    </location>
</feature>
<dbReference type="GO" id="GO:0003962">
    <property type="term" value="F:cystathionine gamma-synthase activity"/>
    <property type="evidence" value="ECO:0007669"/>
    <property type="project" value="UniProtKB-EC"/>
</dbReference>
<dbReference type="EMBL" id="CP002514">
    <property type="protein sequence ID" value="AEP10792.1"/>
    <property type="molecule type" value="Genomic_DNA"/>
</dbReference>
<dbReference type="GO" id="GO:0005737">
    <property type="term" value="C:cytoplasm"/>
    <property type="evidence" value="ECO:0007669"/>
    <property type="project" value="TreeGrafter"/>
</dbReference>
<dbReference type="InterPro" id="IPR054542">
    <property type="entry name" value="Cys_met_metab_PP"/>
</dbReference>
<evidence type="ECO:0000313" key="7">
    <source>
        <dbReference type="EMBL" id="AEP10792.1"/>
    </source>
</evidence>
<dbReference type="GO" id="GO:0019346">
    <property type="term" value="P:transsulfuration"/>
    <property type="evidence" value="ECO:0007669"/>
    <property type="project" value="InterPro"/>
</dbReference>
<dbReference type="GO" id="GO:0030170">
    <property type="term" value="F:pyridoxal phosphate binding"/>
    <property type="evidence" value="ECO:0007669"/>
    <property type="project" value="InterPro"/>
</dbReference>
<dbReference type="AlphaFoldDB" id="G2LDW1"/>
<dbReference type="PANTHER" id="PTHR11808">
    <property type="entry name" value="TRANS-SULFURATION ENZYME FAMILY MEMBER"/>
    <property type="match status" value="1"/>
</dbReference>
<dbReference type="OrthoDB" id="9803887at2"/>
<dbReference type="KEGG" id="ctm:Cabther_A0012"/>
<evidence type="ECO:0000313" key="8">
    <source>
        <dbReference type="Proteomes" id="UP000006791"/>
    </source>
</evidence>
<dbReference type="Proteomes" id="UP000006791">
    <property type="component" value="Chromosome 1"/>
</dbReference>
<dbReference type="Gene3D" id="3.90.1150.10">
    <property type="entry name" value="Aspartate Aminotransferase, domain 1"/>
    <property type="match status" value="1"/>
</dbReference>
<dbReference type="PROSITE" id="PS00868">
    <property type="entry name" value="CYS_MET_METAB_PP"/>
    <property type="match status" value="1"/>
</dbReference>
<dbReference type="EC" id="2.5.1.48" evidence="7"/>
<proteinExistence type="inferred from homology"/>
<organism evidence="7 8">
    <name type="scientific">Chloracidobacterium thermophilum (strain B)</name>
    <dbReference type="NCBI Taxonomy" id="981222"/>
    <lineage>
        <taxon>Bacteria</taxon>
        <taxon>Pseudomonadati</taxon>
        <taxon>Acidobacteriota</taxon>
        <taxon>Terriglobia</taxon>
        <taxon>Terriglobales</taxon>
        <taxon>Acidobacteriaceae</taxon>
        <taxon>Chloracidobacterium</taxon>
    </lineage>
</organism>
<evidence type="ECO:0000256" key="6">
    <source>
        <dbReference type="SAM" id="MobiDB-lite"/>
    </source>
</evidence>
<feature type="region of interest" description="Disordered" evidence="6">
    <location>
        <begin position="380"/>
        <end position="404"/>
    </location>
</feature>
<dbReference type="RefSeq" id="WP_014098530.1">
    <property type="nucleotide sequence ID" value="NC_016024.1"/>
</dbReference>
<dbReference type="HOGENOM" id="CLU_018986_2_2_0"/>
<dbReference type="GO" id="GO:0004123">
    <property type="term" value="F:cystathionine gamma-lyase activity"/>
    <property type="evidence" value="ECO:0007669"/>
    <property type="project" value="TreeGrafter"/>
</dbReference>
<evidence type="ECO:0000256" key="1">
    <source>
        <dbReference type="ARBA" id="ARBA00001933"/>
    </source>
</evidence>
<evidence type="ECO:0000256" key="2">
    <source>
        <dbReference type="ARBA" id="ARBA00009077"/>
    </source>
</evidence>
<comment type="similarity">
    <text evidence="2 5">Belongs to the trans-sulfuration enzymes family.</text>
</comment>
<keyword evidence="3 4" id="KW-0663">Pyridoxal phosphate</keyword>
<dbReference type="STRING" id="981222.Cabther_A0012"/>
<accession>G2LDW1</accession>
<protein>
    <submittedName>
        <fullName evidence="7">Cystathionine gamma-synthase</fullName>
        <ecNumber evidence="7">2.5.1.48</ecNumber>
    </submittedName>
</protein>